<dbReference type="RefSeq" id="WP_262069518.1">
    <property type="nucleotide sequence ID" value="NZ_JAMXOC010000015.1"/>
</dbReference>
<dbReference type="InterPro" id="IPR015867">
    <property type="entry name" value="N-reg_PII/ATP_PRibTrfase_C"/>
</dbReference>
<dbReference type="PIRSF" id="PIRSF006483">
    <property type="entry name" value="Membrane_protein_YitT"/>
    <property type="match status" value="1"/>
</dbReference>
<keyword evidence="2" id="KW-1003">Cell membrane</keyword>
<comment type="caution">
    <text evidence="8">The sequence shown here is derived from an EMBL/GenBank/DDBJ whole genome shotgun (WGS) entry which is preliminary data.</text>
</comment>
<sequence length="291" mass="32061">MKKHWGKTLEAPLCVLLGNLILAFTVVAFVSPKGIIMGGATGIGLTISHYLPINLSMVIFIINGIFFIFGAVILGKKFALMTIVSSITYPIFLALIQRIPRIDELTDSYFLATIYGGVLLGVGIGLIVRVGSSTGGTDGLALIFNKFTHVSVAMLLYVIDFSVLLLQVIFSDTEQILYGILTLVLCTLVLNRVTLLGKSQIQLFVISPKYEEIRKSLLKKIDVGVTMVAIESGFDKNEMKGVLCVINNRKLYAINELIREIDPQAFVTISRINEVRGRGFSLERVKSENRE</sequence>
<name>A0ABT1EIW1_9FIRM</name>
<gene>
    <name evidence="8" type="ORF">NK118_10285</name>
</gene>
<evidence type="ECO:0000256" key="1">
    <source>
        <dbReference type="ARBA" id="ARBA00004651"/>
    </source>
</evidence>
<dbReference type="Gene3D" id="3.30.70.120">
    <property type="match status" value="1"/>
</dbReference>
<evidence type="ECO:0000256" key="3">
    <source>
        <dbReference type="ARBA" id="ARBA00022692"/>
    </source>
</evidence>
<dbReference type="Pfam" id="PF10035">
    <property type="entry name" value="DUF2179"/>
    <property type="match status" value="1"/>
</dbReference>
<feature type="transmembrane region" description="Helical" evidence="6">
    <location>
        <begin position="108"/>
        <end position="128"/>
    </location>
</feature>
<evidence type="ECO:0000313" key="8">
    <source>
        <dbReference type="EMBL" id="MCP1110639.1"/>
    </source>
</evidence>
<keyword evidence="4 6" id="KW-1133">Transmembrane helix</keyword>
<protein>
    <submittedName>
        <fullName evidence="8">YitT family protein</fullName>
    </submittedName>
</protein>
<feature type="transmembrane region" description="Helical" evidence="6">
    <location>
        <begin position="12"/>
        <end position="30"/>
    </location>
</feature>
<dbReference type="CDD" id="cd16380">
    <property type="entry name" value="YitT_C"/>
    <property type="match status" value="1"/>
</dbReference>
<evidence type="ECO:0000256" key="6">
    <source>
        <dbReference type="SAM" id="Phobius"/>
    </source>
</evidence>
<keyword evidence="9" id="KW-1185">Reference proteome</keyword>
<dbReference type="InterPro" id="IPR003740">
    <property type="entry name" value="YitT"/>
</dbReference>
<feature type="transmembrane region" description="Helical" evidence="6">
    <location>
        <begin position="149"/>
        <end position="170"/>
    </location>
</feature>
<comment type="subcellular location">
    <subcellularLocation>
        <location evidence="1">Cell membrane</location>
        <topology evidence="1">Multi-pass membrane protein</topology>
    </subcellularLocation>
</comment>
<keyword evidence="5 6" id="KW-0472">Membrane</keyword>
<evidence type="ECO:0000256" key="2">
    <source>
        <dbReference type="ARBA" id="ARBA00022475"/>
    </source>
</evidence>
<feature type="transmembrane region" description="Helical" evidence="6">
    <location>
        <begin position="50"/>
        <end position="71"/>
    </location>
</feature>
<evidence type="ECO:0000259" key="7">
    <source>
        <dbReference type="Pfam" id="PF10035"/>
    </source>
</evidence>
<reference evidence="8 9" key="1">
    <citation type="journal article" date="2022" name="Genome Biol. Evol.">
        <title>Host diet, physiology and behaviors set the stage for Lachnospiraceae cladogenesis.</title>
        <authorList>
            <person name="Vera-Ponce De Leon A."/>
            <person name="Schneider M."/>
            <person name="Jahnes B.C."/>
            <person name="Sadowski V."/>
            <person name="Camuy-Velez L.A."/>
            <person name="Duan J."/>
            <person name="Sabree Z.L."/>
        </authorList>
    </citation>
    <scope>NUCLEOTIDE SEQUENCE [LARGE SCALE GENOMIC DNA]</scope>
    <source>
        <strain evidence="8 9">PAL227</strain>
    </source>
</reference>
<feature type="transmembrane region" description="Helical" evidence="6">
    <location>
        <begin position="78"/>
        <end position="96"/>
    </location>
</feature>
<evidence type="ECO:0000256" key="5">
    <source>
        <dbReference type="ARBA" id="ARBA00023136"/>
    </source>
</evidence>
<evidence type="ECO:0000256" key="4">
    <source>
        <dbReference type="ARBA" id="ARBA00022989"/>
    </source>
</evidence>
<dbReference type="Proteomes" id="UP001523565">
    <property type="component" value="Unassembled WGS sequence"/>
</dbReference>
<dbReference type="PANTHER" id="PTHR33545:SF5">
    <property type="entry name" value="UPF0750 MEMBRANE PROTEIN YITT"/>
    <property type="match status" value="1"/>
</dbReference>
<evidence type="ECO:0000313" key="9">
    <source>
        <dbReference type="Proteomes" id="UP001523565"/>
    </source>
</evidence>
<dbReference type="PANTHER" id="PTHR33545">
    <property type="entry name" value="UPF0750 MEMBRANE PROTEIN YITT-RELATED"/>
    <property type="match status" value="1"/>
</dbReference>
<dbReference type="InterPro" id="IPR019264">
    <property type="entry name" value="DUF2179"/>
</dbReference>
<dbReference type="EMBL" id="JAMZFV010000015">
    <property type="protein sequence ID" value="MCP1110639.1"/>
    <property type="molecule type" value="Genomic_DNA"/>
</dbReference>
<proteinExistence type="predicted"/>
<organism evidence="8 9">
    <name type="scientific">Ohessyouella blattaphilus</name>
    <dbReference type="NCBI Taxonomy" id="2949333"/>
    <lineage>
        <taxon>Bacteria</taxon>
        <taxon>Bacillati</taxon>
        <taxon>Bacillota</taxon>
        <taxon>Clostridia</taxon>
        <taxon>Lachnospirales</taxon>
        <taxon>Lachnospiraceae</taxon>
        <taxon>Ohessyouella</taxon>
    </lineage>
</organism>
<accession>A0ABT1EIW1</accession>
<dbReference type="Pfam" id="PF02588">
    <property type="entry name" value="YitT_membrane"/>
    <property type="match status" value="1"/>
</dbReference>
<dbReference type="InterPro" id="IPR051461">
    <property type="entry name" value="UPF0750_membrane"/>
</dbReference>
<keyword evidence="3 6" id="KW-0812">Transmembrane</keyword>
<feature type="transmembrane region" description="Helical" evidence="6">
    <location>
        <begin position="176"/>
        <end position="195"/>
    </location>
</feature>
<feature type="domain" description="DUF2179" evidence="7">
    <location>
        <begin position="224"/>
        <end position="277"/>
    </location>
</feature>